<comment type="similarity">
    <text evidence="7">Belongs to the ATPase delta chain family.</text>
</comment>
<dbReference type="Proteomes" id="UP000033448">
    <property type="component" value="Unassembled WGS sequence"/>
</dbReference>
<keyword evidence="9" id="KW-1185">Reference proteome</keyword>
<evidence type="ECO:0000256" key="2">
    <source>
        <dbReference type="ARBA" id="ARBA00022448"/>
    </source>
</evidence>
<dbReference type="PATRIC" id="fig|582680.7.peg.3104"/>
<evidence type="ECO:0000256" key="1">
    <source>
        <dbReference type="ARBA" id="ARBA00004370"/>
    </source>
</evidence>
<comment type="subcellular location">
    <subcellularLocation>
        <location evidence="7">Cell membrane</location>
        <topology evidence="7">Peripheral membrane protein</topology>
    </subcellularLocation>
    <subcellularLocation>
        <location evidence="1">Membrane</location>
    </subcellularLocation>
</comment>
<dbReference type="RefSeq" id="WP_045251712.1">
    <property type="nucleotide sequence ID" value="NZ_CP099706.1"/>
</dbReference>
<dbReference type="AlphaFoldDB" id="A0A0F0KJF8"/>
<dbReference type="OrthoDB" id="5242917at2"/>
<keyword evidence="3 7" id="KW-0375">Hydrogen ion transport</keyword>
<evidence type="ECO:0000256" key="5">
    <source>
        <dbReference type="ARBA" id="ARBA00023136"/>
    </source>
</evidence>
<reference evidence="8 9" key="1">
    <citation type="submission" date="2015-02" db="EMBL/GenBank/DDBJ databases">
        <title>Draft genome sequences of ten Microbacterium spp. with emphasis on heavy metal contaminated environments.</title>
        <authorList>
            <person name="Corretto E."/>
        </authorList>
    </citation>
    <scope>NUCLEOTIDE SEQUENCE [LARGE SCALE GENOMIC DNA]</scope>
    <source>
        <strain evidence="8 9">DSM 23848</strain>
    </source>
</reference>
<evidence type="ECO:0000256" key="7">
    <source>
        <dbReference type="HAMAP-Rule" id="MF_01416"/>
    </source>
</evidence>
<accession>A0A0F0KJF8</accession>
<protein>
    <recommendedName>
        <fullName evidence="7">ATP synthase subunit delta</fullName>
    </recommendedName>
    <alternativeName>
        <fullName evidence="7">ATP synthase F(1) sector subunit delta</fullName>
    </alternativeName>
    <alternativeName>
        <fullName evidence="7">F-type ATPase subunit delta</fullName>
        <shortName evidence="7">F-ATPase subunit delta</shortName>
    </alternativeName>
</protein>
<dbReference type="GO" id="GO:0005886">
    <property type="term" value="C:plasma membrane"/>
    <property type="evidence" value="ECO:0007669"/>
    <property type="project" value="UniProtKB-SubCell"/>
</dbReference>
<keyword evidence="7" id="KW-1003">Cell membrane</keyword>
<evidence type="ECO:0000313" key="8">
    <source>
        <dbReference type="EMBL" id="KJL19396.1"/>
    </source>
</evidence>
<dbReference type="EMBL" id="JYIT01000084">
    <property type="protein sequence ID" value="KJL19396.1"/>
    <property type="molecule type" value="Genomic_DNA"/>
</dbReference>
<dbReference type="PRINTS" id="PR00125">
    <property type="entry name" value="ATPASEDELTA"/>
</dbReference>
<evidence type="ECO:0000256" key="4">
    <source>
        <dbReference type="ARBA" id="ARBA00023065"/>
    </source>
</evidence>
<evidence type="ECO:0000256" key="6">
    <source>
        <dbReference type="ARBA" id="ARBA00023310"/>
    </source>
</evidence>
<proteinExistence type="inferred from homology"/>
<keyword evidence="5 7" id="KW-0472">Membrane</keyword>
<keyword evidence="2 7" id="KW-0813">Transport</keyword>
<keyword evidence="4 7" id="KW-0406">Ion transport</keyword>
<dbReference type="GO" id="GO:0046933">
    <property type="term" value="F:proton-transporting ATP synthase activity, rotational mechanism"/>
    <property type="evidence" value="ECO:0007669"/>
    <property type="project" value="UniProtKB-UniRule"/>
</dbReference>
<dbReference type="HAMAP" id="MF_01416">
    <property type="entry name" value="ATP_synth_delta_bact"/>
    <property type="match status" value="1"/>
</dbReference>
<sequence>MGSATAQALTASSNALTAAQGITLDVAGELFSATRLIGESTALSGALADPSAPVEARAALVSRVFSGASAATLSVLTTAVSQRWSSAADLVDGVEELAVRAAAIASPDADIEGELFSVSRLVADNADLELALGSRLGGGEGKAALVQKLVGPSVHPATSLIVTSLVREPRGRRVRRLLSRAMRVVSEQRDRIVATVRTAAPLSASQRDRLRTVLAGRYGRQVALNEVLDSSVVGGLRVQVADDVIDGSIAARLADLRQKLAG</sequence>
<evidence type="ECO:0000313" key="9">
    <source>
        <dbReference type="Proteomes" id="UP000033448"/>
    </source>
</evidence>
<comment type="caution">
    <text evidence="8">The sequence shown here is derived from an EMBL/GenBank/DDBJ whole genome shotgun (WGS) entry which is preliminary data.</text>
</comment>
<dbReference type="Pfam" id="PF00213">
    <property type="entry name" value="OSCP"/>
    <property type="match status" value="1"/>
</dbReference>
<keyword evidence="6 7" id="KW-0066">ATP synthesis</keyword>
<dbReference type="InterPro" id="IPR000711">
    <property type="entry name" value="ATPase_OSCP/dsu"/>
</dbReference>
<dbReference type="GO" id="GO:0045259">
    <property type="term" value="C:proton-transporting ATP synthase complex"/>
    <property type="evidence" value="ECO:0007669"/>
    <property type="project" value="UniProtKB-KW"/>
</dbReference>
<organism evidence="8 9">
    <name type="scientific">Microbacterium azadirachtae</name>
    <dbReference type="NCBI Taxonomy" id="582680"/>
    <lineage>
        <taxon>Bacteria</taxon>
        <taxon>Bacillati</taxon>
        <taxon>Actinomycetota</taxon>
        <taxon>Actinomycetes</taxon>
        <taxon>Micrococcales</taxon>
        <taxon>Microbacteriaceae</taxon>
        <taxon>Microbacterium</taxon>
    </lineage>
</organism>
<evidence type="ECO:0000256" key="3">
    <source>
        <dbReference type="ARBA" id="ARBA00022781"/>
    </source>
</evidence>
<comment type="function">
    <text evidence="7">This protein is part of the stalk that links CF(0) to CF(1). It either transmits conformational changes from CF(0) to CF(1) or is implicated in proton conduction.</text>
</comment>
<dbReference type="PANTHER" id="PTHR11910">
    <property type="entry name" value="ATP SYNTHASE DELTA CHAIN"/>
    <property type="match status" value="1"/>
</dbReference>
<comment type="function">
    <text evidence="7">F(1)F(0) ATP synthase produces ATP from ADP in the presence of a proton or sodium gradient. F-type ATPases consist of two structural domains, F(1) containing the extramembraneous catalytic core and F(0) containing the membrane proton channel, linked together by a central stalk and a peripheral stalk. During catalysis, ATP synthesis in the catalytic domain of F(1) is coupled via a rotary mechanism of the central stalk subunits to proton translocation.</text>
</comment>
<name>A0A0F0KJF8_9MICO</name>
<keyword evidence="7" id="KW-0139">CF(1)</keyword>
<dbReference type="NCBIfam" id="NF009967">
    <property type="entry name" value="PRK13430.1"/>
    <property type="match status" value="1"/>
</dbReference>
<gene>
    <name evidence="7 8" type="primary">atpH</name>
    <name evidence="8" type="ORF">RL72_03044</name>
</gene>